<organism evidence="6 7">
    <name type="scientific">Limosilactobacillus mucosae</name>
    <name type="common">Lactobacillus mucosae</name>
    <dbReference type="NCBI Taxonomy" id="97478"/>
    <lineage>
        <taxon>Bacteria</taxon>
        <taxon>Bacillati</taxon>
        <taxon>Bacillota</taxon>
        <taxon>Bacilli</taxon>
        <taxon>Lactobacillales</taxon>
        <taxon>Lactobacillaceae</taxon>
        <taxon>Limosilactobacillus</taxon>
    </lineage>
</organism>
<dbReference type="PANTHER" id="PTHR43420:SF44">
    <property type="entry name" value="ACETYLTRANSFERASE YPEA"/>
    <property type="match status" value="1"/>
</dbReference>
<dbReference type="InterPro" id="IPR050680">
    <property type="entry name" value="YpeA/RimI_acetyltransf"/>
</dbReference>
<keyword evidence="3 6" id="KW-0808">Transferase</keyword>
<name>A0AAJ1MB27_LIMMU</name>
<gene>
    <name evidence="6" type="primary">rimI</name>
    <name evidence="6" type="ORF">PO250_02920</name>
</gene>
<feature type="domain" description="N-acetyltransferase" evidence="5">
    <location>
        <begin position="34"/>
        <end position="182"/>
    </location>
</feature>
<dbReference type="InterPro" id="IPR006464">
    <property type="entry name" value="AcTrfase_RimI/Ard1"/>
</dbReference>
<reference evidence="6" key="1">
    <citation type="submission" date="2023-01" db="EMBL/GenBank/DDBJ databases">
        <title>Genome analysis of 13 Lactobacillus isolated from gut of wild boar.</title>
        <authorList>
            <person name="Papp P."/>
            <person name="Libisch B."/>
            <person name="Nagy T."/>
            <person name="Olasz F."/>
        </authorList>
    </citation>
    <scope>NUCLEOTIDE SEQUENCE</scope>
    <source>
        <strain evidence="6">F146</strain>
    </source>
</reference>
<comment type="similarity">
    <text evidence="1">Belongs to the acetyltransferase family. RimI subfamily.</text>
</comment>
<dbReference type="AlphaFoldDB" id="A0AAJ1MB27"/>
<dbReference type="PROSITE" id="PS51186">
    <property type="entry name" value="GNAT"/>
    <property type="match status" value="1"/>
</dbReference>
<accession>A0AAJ1MB27</accession>
<dbReference type="Pfam" id="PF00583">
    <property type="entry name" value="Acetyltransf_1"/>
    <property type="match status" value="1"/>
</dbReference>
<keyword evidence="4 6" id="KW-0012">Acyltransferase</keyword>
<dbReference type="NCBIfam" id="TIGR01575">
    <property type="entry name" value="rimI"/>
    <property type="match status" value="1"/>
</dbReference>
<evidence type="ECO:0000256" key="4">
    <source>
        <dbReference type="ARBA" id="ARBA00023315"/>
    </source>
</evidence>
<evidence type="ECO:0000259" key="5">
    <source>
        <dbReference type="PROSITE" id="PS51186"/>
    </source>
</evidence>
<dbReference type="RefSeq" id="WP_169461314.1">
    <property type="nucleotide sequence ID" value="NZ_JAQOMV010000021.1"/>
</dbReference>
<evidence type="ECO:0000256" key="2">
    <source>
        <dbReference type="ARBA" id="ARBA00022490"/>
    </source>
</evidence>
<comment type="caution">
    <text evidence="6">The sequence shown here is derived from an EMBL/GenBank/DDBJ whole genome shotgun (WGS) entry which is preliminary data.</text>
</comment>
<evidence type="ECO:0000256" key="1">
    <source>
        <dbReference type="ARBA" id="ARBA00005395"/>
    </source>
</evidence>
<dbReference type="InterPro" id="IPR000182">
    <property type="entry name" value="GNAT_dom"/>
</dbReference>
<keyword evidence="6" id="KW-0689">Ribosomal protein</keyword>
<dbReference type="EMBL" id="JAQONE010000011">
    <property type="protein sequence ID" value="MDC2829273.1"/>
    <property type="molecule type" value="Genomic_DNA"/>
</dbReference>
<dbReference type="CDD" id="cd04301">
    <property type="entry name" value="NAT_SF"/>
    <property type="match status" value="1"/>
</dbReference>
<sequence>MFEKFKNWLEQINGIDRVPMTFASRSISINQKPGMICQAKEADIAAMVHIEELIYGVAPWNRAAFAADLKRNDRLYLVLKNAEADVLGFIGCAFDQDKADAHITNFAVHPAYQRQGIGTYLLQTIRQLALAQKMKTLSLEVRVSNYQAQRLYRQMGFIDGEIKRHYYLDDHEDALDMVAQLENLKGIE</sequence>
<dbReference type="InterPro" id="IPR016181">
    <property type="entry name" value="Acyl_CoA_acyltransferase"/>
</dbReference>
<dbReference type="Proteomes" id="UP001220670">
    <property type="component" value="Unassembled WGS sequence"/>
</dbReference>
<dbReference type="EC" id="2.3.1.266" evidence="6"/>
<dbReference type="GO" id="GO:0005840">
    <property type="term" value="C:ribosome"/>
    <property type="evidence" value="ECO:0007669"/>
    <property type="project" value="UniProtKB-KW"/>
</dbReference>
<keyword evidence="2" id="KW-0963">Cytoplasm</keyword>
<dbReference type="Gene3D" id="3.40.630.30">
    <property type="match status" value="1"/>
</dbReference>
<dbReference type="PANTHER" id="PTHR43420">
    <property type="entry name" value="ACETYLTRANSFERASE"/>
    <property type="match status" value="1"/>
</dbReference>
<dbReference type="SUPFAM" id="SSF55729">
    <property type="entry name" value="Acyl-CoA N-acyltransferases (Nat)"/>
    <property type="match status" value="1"/>
</dbReference>
<evidence type="ECO:0000256" key="3">
    <source>
        <dbReference type="ARBA" id="ARBA00022679"/>
    </source>
</evidence>
<evidence type="ECO:0000313" key="7">
    <source>
        <dbReference type="Proteomes" id="UP001220670"/>
    </source>
</evidence>
<protein>
    <submittedName>
        <fullName evidence="6">Ribosomal protein S18-alanine N-acetyltransferase</fullName>
        <ecNumber evidence="6">2.3.1.266</ecNumber>
    </submittedName>
</protein>
<proteinExistence type="inferred from homology"/>
<evidence type="ECO:0000313" key="6">
    <source>
        <dbReference type="EMBL" id="MDC2829273.1"/>
    </source>
</evidence>
<keyword evidence="6" id="KW-0687">Ribonucleoprotein</keyword>
<dbReference type="GO" id="GO:0008999">
    <property type="term" value="F:protein-N-terminal-alanine acetyltransferase activity"/>
    <property type="evidence" value="ECO:0007669"/>
    <property type="project" value="UniProtKB-EC"/>
</dbReference>